<dbReference type="WBParaSite" id="GPUH_0000428801-mRNA-1">
    <property type="protein sequence ID" value="GPUH_0000428801-mRNA-1"/>
    <property type="gene ID" value="GPUH_0000428801"/>
</dbReference>
<dbReference type="GO" id="GO:0005576">
    <property type="term" value="C:extracellular region"/>
    <property type="evidence" value="ECO:0007669"/>
    <property type="project" value="TreeGrafter"/>
</dbReference>
<feature type="repeat" description="NHL" evidence="4">
    <location>
        <begin position="18"/>
        <end position="57"/>
    </location>
</feature>
<keyword evidence="1" id="KW-0732">Signal</keyword>
<evidence type="ECO:0000256" key="1">
    <source>
        <dbReference type="ARBA" id="ARBA00022729"/>
    </source>
</evidence>
<evidence type="ECO:0000256" key="2">
    <source>
        <dbReference type="ARBA" id="ARBA00022737"/>
    </source>
</evidence>
<accession>A0A183D6E0</accession>
<dbReference type="PANTHER" id="PTHR10680">
    <property type="entry name" value="PEPTIDYL-GLYCINE ALPHA-AMIDATING MONOOXYGENASE"/>
    <property type="match status" value="1"/>
</dbReference>
<name>A0A183D6E0_9BILA</name>
<feature type="repeat" description="NHL" evidence="4">
    <location>
        <begin position="74"/>
        <end position="109"/>
    </location>
</feature>
<dbReference type="Pfam" id="PF01436">
    <property type="entry name" value="NHL"/>
    <property type="match status" value="2"/>
</dbReference>
<proteinExistence type="predicted"/>
<evidence type="ECO:0000256" key="4">
    <source>
        <dbReference type="PROSITE-ProRule" id="PRU00504"/>
    </source>
</evidence>
<sequence>LKYDKNFKLLLKLGERLKPGSDNKHFCKPTDVAVASNGHFFVADGYCNSRVMKFDEHGKLIATFGSSNGEEAIEDGEFWIPHSLALIEDMNLICVADRENERIQCFSAGLSDDGRALPTGILITKAESIGRVFAIREKGSTL</sequence>
<dbReference type="Gene3D" id="2.120.10.30">
    <property type="entry name" value="TolB, C-terminal domain"/>
    <property type="match status" value="1"/>
</dbReference>
<dbReference type="InterPro" id="IPR011042">
    <property type="entry name" value="6-blade_b-propeller_TolB-like"/>
</dbReference>
<dbReference type="AlphaFoldDB" id="A0A183D6E0"/>
<protein>
    <submittedName>
        <fullName evidence="5">Peptidylamidoglycolate lyase</fullName>
    </submittedName>
</protein>
<keyword evidence="3" id="KW-0325">Glycoprotein</keyword>
<dbReference type="InterPro" id="IPR001258">
    <property type="entry name" value="NHL_repeat"/>
</dbReference>
<evidence type="ECO:0000256" key="3">
    <source>
        <dbReference type="ARBA" id="ARBA00023180"/>
    </source>
</evidence>
<reference evidence="5" key="1">
    <citation type="submission" date="2016-06" db="UniProtKB">
        <authorList>
            <consortium name="WormBaseParasite"/>
        </authorList>
    </citation>
    <scope>IDENTIFICATION</scope>
</reference>
<keyword evidence="2" id="KW-0677">Repeat</keyword>
<dbReference type="PROSITE" id="PS51125">
    <property type="entry name" value="NHL"/>
    <property type="match status" value="2"/>
</dbReference>
<dbReference type="SUPFAM" id="SSF63829">
    <property type="entry name" value="Calcium-dependent phosphotriesterase"/>
    <property type="match status" value="1"/>
</dbReference>
<evidence type="ECO:0000313" key="5">
    <source>
        <dbReference type="WBParaSite" id="GPUH_0000428801-mRNA-1"/>
    </source>
</evidence>
<dbReference type="PANTHER" id="PTHR10680:SF36">
    <property type="entry name" value="PEPTIDYL-ALPHA-HYDROXYGLYCINE ALPHA-AMIDATING LYASE 1"/>
    <property type="match status" value="1"/>
</dbReference>
<organism evidence="5">
    <name type="scientific">Gongylonema pulchrum</name>
    <dbReference type="NCBI Taxonomy" id="637853"/>
    <lineage>
        <taxon>Eukaryota</taxon>
        <taxon>Metazoa</taxon>
        <taxon>Ecdysozoa</taxon>
        <taxon>Nematoda</taxon>
        <taxon>Chromadorea</taxon>
        <taxon>Rhabditida</taxon>
        <taxon>Spirurina</taxon>
        <taxon>Spiruromorpha</taxon>
        <taxon>Spiruroidea</taxon>
        <taxon>Gongylonematidae</taxon>
        <taxon>Gongylonema</taxon>
    </lineage>
</organism>